<proteinExistence type="inferred from homology"/>
<dbReference type="FunFam" id="3.40.640.10:FF:000046">
    <property type="entry name" value="Cystathionine gamma-lyase"/>
    <property type="match status" value="1"/>
</dbReference>
<accession>A0A238UL08</accession>
<dbReference type="AlphaFoldDB" id="A0A238UL08"/>
<keyword evidence="7" id="KW-1185">Reference proteome</keyword>
<feature type="compositionally biased region" description="Basic and acidic residues" evidence="5">
    <location>
        <begin position="17"/>
        <end position="32"/>
    </location>
</feature>
<evidence type="ECO:0000313" key="6">
    <source>
        <dbReference type="EMBL" id="SNR22816.1"/>
    </source>
</evidence>
<comment type="cofactor">
    <cofactor evidence="1">
        <name>pyridoxal 5'-phosphate</name>
        <dbReference type="ChEBI" id="CHEBI:597326"/>
    </cofactor>
</comment>
<dbReference type="Pfam" id="PF01053">
    <property type="entry name" value="Cys_Met_Meta_PP"/>
    <property type="match status" value="1"/>
</dbReference>
<dbReference type="Proteomes" id="UP000198397">
    <property type="component" value="Unassembled WGS sequence"/>
</dbReference>
<dbReference type="InterPro" id="IPR000277">
    <property type="entry name" value="Cys/Met-Metab_PyrdxlP-dep_enz"/>
</dbReference>
<feature type="region of interest" description="Disordered" evidence="5">
    <location>
        <begin position="1"/>
        <end position="32"/>
    </location>
</feature>
<evidence type="ECO:0000313" key="7">
    <source>
        <dbReference type="Proteomes" id="UP000198397"/>
    </source>
</evidence>
<dbReference type="EMBL" id="FZNQ01000001">
    <property type="protein sequence ID" value="SNR22816.1"/>
    <property type="molecule type" value="Genomic_DNA"/>
</dbReference>
<protein>
    <submittedName>
        <fullName evidence="6">Cystathionine gamma-synthase</fullName>
    </submittedName>
</protein>
<evidence type="ECO:0000256" key="5">
    <source>
        <dbReference type="SAM" id="MobiDB-lite"/>
    </source>
</evidence>
<keyword evidence="4" id="KW-0456">Lyase</keyword>
<dbReference type="GO" id="GO:0019346">
    <property type="term" value="P:transsulfuration"/>
    <property type="evidence" value="ECO:0007669"/>
    <property type="project" value="InterPro"/>
</dbReference>
<dbReference type="InterPro" id="IPR015424">
    <property type="entry name" value="PyrdxlP-dep_Trfase"/>
</dbReference>
<evidence type="ECO:0000256" key="2">
    <source>
        <dbReference type="ARBA" id="ARBA00009077"/>
    </source>
</evidence>
<dbReference type="RefSeq" id="WP_089383014.1">
    <property type="nucleotide sequence ID" value="NZ_FZNQ01000001.1"/>
</dbReference>
<dbReference type="InterPro" id="IPR015422">
    <property type="entry name" value="PyrdxlP-dep_Trfase_small"/>
</dbReference>
<dbReference type="FunFam" id="3.90.1150.10:FF:000008">
    <property type="entry name" value="Cystathionine gamma-synthase"/>
    <property type="match status" value="1"/>
</dbReference>
<dbReference type="PANTHER" id="PTHR11808">
    <property type="entry name" value="TRANS-SULFURATION ENZYME FAMILY MEMBER"/>
    <property type="match status" value="1"/>
</dbReference>
<evidence type="ECO:0000256" key="1">
    <source>
        <dbReference type="ARBA" id="ARBA00001933"/>
    </source>
</evidence>
<dbReference type="SUPFAM" id="SSF53383">
    <property type="entry name" value="PLP-dependent transferases"/>
    <property type="match status" value="1"/>
</dbReference>
<dbReference type="PIRSF" id="PIRSF001434">
    <property type="entry name" value="CGS"/>
    <property type="match status" value="1"/>
</dbReference>
<keyword evidence="3" id="KW-0663">Pyridoxal phosphate</keyword>
<dbReference type="CDD" id="cd00614">
    <property type="entry name" value="CGS_like"/>
    <property type="match status" value="1"/>
</dbReference>
<organism evidence="6 7">
    <name type="scientific">Halorubrum vacuolatum</name>
    <name type="common">Natronobacterium vacuolatum</name>
    <dbReference type="NCBI Taxonomy" id="63740"/>
    <lineage>
        <taxon>Archaea</taxon>
        <taxon>Methanobacteriati</taxon>
        <taxon>Methanobacteriota</taxon>
        <taxon>Stenosarchaea group</taxon>
        <taxon>Halobacteria</taxon>
        <taxon>Halobacteriales</taxon>
        <taxon>Haloferacaceae</taxon>
        <taxon>Halorubrum</taxon>
    </lineage>
</organism>
<dbReference type="GO" id="GO:0019343">
    <property type="term" value="P:cysteine biosynthetic process via cystathionine"/>
    <property type="evidence" value="ECO:0007669"/>
    <property type="project" value="TreeGrafter"/>
</dbReference>
<evidence type="ECO:0000256" key="3">
    <source>
        <dbReference type="ARBA" id="ARBA00022898"/>
    </source>
</evidence>
<name>A0A238UL08_HALVU</name>
<gene>
    <name evidence="6" type="ORF">SAMN06264855_10112</name>
</gene>
<dbReference type="GO" id="GO:0004123">
    <property type="term" value="F:cystathionine gamma-lyase activity"/>
    <property type="evidence" value="ECO:0007669"/>
    <property type="project" value="TreeGrafter"/>
</dbReference>
<dbReference type="InterPro" id="IPR054542">
    <property type="entry name" value="Cys_met_metab_PP"/>
</dbReference>
<dbReference type="GO" id="GO:0005737">
    <property type="term" value="C:cytoplasm"/>
    <property type="evidence" value="ECO:0007669"/>
    <property type="project" value="TreeGrafter"/>
</dbReference>
<dbReference type="InterPro" id="IPR015421">
    <property type="entry name" value="PyrdxlP-dep_Trfase_major"/>
</dbReference>
<dbReference type="Gene3D" id="3.40.640.10">
    <property type="entry name" value="Type I PLP-dependent aspartate aminotransferase-like (Major domain)"/>
    <property type="match status" value="1"/>
</dbReference>
<comment type="similarity">
    <text evidence="2">Belongs to the trans-sulfuration enzymes family.</text>
</comment>
<reference evidence="6 7" key="1">
    <citation type="submission" date="2017-06" db="EMBL/GenBank/DDBJ databases">
        <authorList>
            <person name="Kim H.J."/>
            <person name="Triplett B.A."/>
        </authorList>
    </citation>
    <scope>NUCLEOTIDE SEQUENCE [LARGE SCALE GENOMIC DNA]</scope>
    <source>
        <strain evidence="6 7">DSM 8800</strain>
    </source>
</reference>
<dbReference type="PROSITE" id="PS00868">
    <property type="entry name" value="CYS_MET_METAB_PP"/>
    <property type="match status" value="1"/>
</dbReference>
<sequence>MDRNEVGRSPSENPESEAEHGSELGRRSDGERGLNTVAVSAGEEPFTVGTEAGDVVSPIHLSSTFALPGLDTGMSLEDVDPDAGEFVYSRLSNPTRHRLETRLAALEGGEHGLAFASGTAAIFTTLLASLEPGDHVVAFEDLYAGTRRMLDRVFSERLGVAISYVDATETANVADAADEDTAVIWMESPTNPRLALCDIAAIAEVADEVGATFGVDNTFASPVFQQPLALGADVVVHSTTKYLNGHSDAVAGAVVTNDDALAEELTFLQQVGVGAASPPFDSYLVGRGIKTLGARMSHHEANAMAVAEYLDSRPEVTAVYYPGLESHPDHDLAREQMSGFGGVLSFEIDGEIDDAKRFLEALEEFTLAVSLGGVESLIELPAGMTHEPIPREEREAIGITDTLMRVSVGIEDIDDLIADLDRGFEAIGRTATKAHGDD</sequence>
<dbReference type="GO" id="GO:0030170">
    <property type="term" value="F:pyridoxal phosphate binding"/>
    <property type="evidence" value="ECO:0007669"/>
    <property type="project" value="InterPro"/>
</dbReference>
<evidence type="ECO:0000256" key="4">
    <source>
        <dbReference type="ARBA" id="ARBA00023239"/>
    </source>
</evidence>
<dbReference type="PANTHER" id="PTHR11808:SF15">
    <property type="entry name" value="CYSTATHIONINE GAMMA-LYASE"/>
    <property type="match status" value="1"/>
</dbReference>
<dbReference type="Gene3D" id="3.90.1150.10">
    <property type="entry name" value="Aspartate Aminotransferase, domain 1"/>
    <property type="match status" value="1"/>
</dbReference>
<dbReference type="OrthoDB" id="43458at2157"/>